<dbReference type="SUPFAM" id="SSF53448">
    <property type="entry name" value="Nucleotide-diphospho-sugar transferases"/>
    <property type="match status" value="1"/>
</dbReference>
<comment type="subcellular location">
    <subcellularLocation>
        <location evidence="1">Nucleus</location>
    </subcellularLocation>
</comment>
<dbReference type="GO" id="GO:0005524">
    <property type="term" value="F:ATP binding"/>
    <property type="evidence" value="ECO:0007669"/>
    <property type="project" value="UniProtKB-KW"/>
</dbReference>
<keyword evidence="8" id="KW-0862">Zinc</keyword>
<dbReference type="OrthoDB" id="10261556at2759"/>
<protein>
    <recommendedName>
        <fullName evidence="14">DNA 3'-5' helicase</fullName>
        <ecNumber evidence="14">5.6.2.4</ecNumber>
    </recommendedName>
</protein>
<dbReference type="SMART" id="SM00487">
    <property type="entry name" value="DEXDc"/>
    <property type="match status" value="1"/>
</dbReference>
<gene>
    <name evidence="21" type="ORF">PECAL_3P28390</name>
</gene>
<evidence type="ECO:0000256" key="14">
    <source>
        <dbReference type="ARBA" id="ARBA00034808"/>
    </source>
</evidence>
<feature type="domain" description="Myb-like" evidence="16">
    <location>
        <begin position="64"/>
        <end position="116"/>
    </location>
</feature>
<keyword evidence="10" id="KW-0238">DNA-binding</keyword>
<evidence type="ECO:0000256" key="12">
    <source>
        <dbReference type="ARBA" id="ARBA00023242"/>
    </source>
</evidence>
<dbReference type="GO" id="GO:0008270">
    <property type="term" value="F:zinc ion binding"/>
    <property type="evidence" value="ECO:0007669"/>
    <property type="project" value="UniProtKB-KW"/>
</dbReference>
<evidence type="ECO:0000256" key="8">
    <source>
        <dbReference type="ARBA" id="ARBA00022833"/>
    </source>
</evidence>
<dbReference type="PANTHER" id="PTHR13710:SF153">
    <property type="entry name" value="RECQ-LIKE DNA HELICASE BLM"/>
    <property type="match status" value="1"/>
</dbReference>
<dbReference type="FunFam" id="3.40.50.300:FF:001389">
    <property type="entry name" value="ATP-dependent DNA helicase RecQ"/>
    <property type="match status" value="1"/>
</dbReference>
<dbReference type="InterPro" id="IPR010666">
    <property type="entry name" value="Znf_GRF"/>
</dbReference>
<dbReference type="InterPro" id="IPR029044">
    <property type="entry name" value="Nucleotide-diphossugar_trans"/>
</dbReference>
<dbReference type="PROSITE" id="PS51194">
    <property type="entry name" value="HELICASE_CTER"/>
    <property type="match status" value="1"/>
</dbReference>
<dbReference type="Pfam" id="PF00570">
    <property type="entry name" value="HRDC"/>
    <property type="match status" value="1"/>
</dbReference>
<dbReference type="InterPro" id="IPR001650">
    <property type="entry name" value="Helicase_C-like"/>
</dbReference>
<dbReference type="Pfam" id="PF16124">
    <property type="entry name" value="RecQ_Zn_bind"/>
    <property type="match status" value="1"/>
</dbReference>
<evidence type="ECO:0000259" key="19">
    <source>
        <dbReference type="PROSITE" id="PS51194"/>
    </source>
</evidence>
<dbReference type="InterPro" id="IPR036388">
    <property type="entry name" value="WH-like_DNA-bd_sf"/>
</dbReference>
<feature type="domain" description="Helicase ATP-binding" evidence="18">
    <location>
        <begin position="429"/>
        <end position="606"/>
    </location>
</feature>
<dbReference type="Gene3D" id="1.10.150.80">
    <property type="entry name" value="HRDC domain"/>
    <property type="match status" value="1"/>
</dbReference>
<organism evidence="21 22">
    <name type="scientific">Pelagomonas calceolata</name>
    <dbReference type="NCBI Taxonomy" id="35677"/>
    <lineage>
        <taxon>Eukaryota</taxon>
        <taxon>Sar</taxon>
        <taxon>Stramenopiles</taxon>
        <taxon>Ochrophyta</taxon>
        <taxon>Pelagophyceae</taxon>
        <taxon>Pelagomonadales</taxon>
        <taxon>Pelagomonadaceae</taxon>
        <taxon>Pelagomonas</taxon>
    </lineage>
</organism>
<evidence type="ECO:0000259" key="16">
    <source>
        <dbReference type="PROSITE" id="PS50090"/>
    </source>
</evidence>
<keyword evidence="11" id="KW-0413">Isomerase</keyword>
<keyword evidence="3" id="KW-0479">Metal-binding</keyword>
<keyword evidence="6" id="KW-0378">Hydrolase</keyword>
<dbReference type="InterPro" id="IPR007577">
    <property type="entry name" value="GlycoTrfase_DXD_sugar-bd_CS"/>
</dbReference>
<comment type="catalytic activity">
    <reaction evidence="13">
        <text>Couples ATP hydrolysis with the unwinding of duplex DNA by translocating in the 3'-5' direction.</text>
        <dbReference type="EC" id="5.6.2.4"/>
    </reaction>
</comment>
<evidence type="ECO:0000256" key="15">
    <source>
        <dbReference type="SAM" id="MobiDB-lite"/>
    </source>
</evidence>
<dbReference type="Gene3D" id="1.10.10.10">
    <property type="entry name" value="Winged helix-like DNA-binding domain superfamily/Winged helix DNA-binding domain"/>
    <property type="match status" value="1"/>
</dbReference>
<dbReference type="GO" id="GO:0009378">
    <property type="term" value="F:four-way junction helicase activity"/>
    <property type="evidence" value="ECO:0007669"/>
    <property type="project" value="TreeGrafter"/>
</dbReference>
<proteinExistence type="inferred from homology"/>
<evidence type="ECO:0000256" key="7">
    <source>
        <dbReference type="ARBA" id="ARBA00022806"/>
    </source>
</evidence>
<keyword evidence="9" id="KW-0067">ATP-binding</keyword>
<dbReference type="PROSITE" id="PS50967">
    <property type="entry name" value="HRDC"/>
    <property type="match status" value="1"/>
</dbReference>
<dbReference type="NCBIfam" id="TIGR00614">
    <property type="entry name" value="recQ_fam"/>
    <property type="match status" value="1"/>
</dbReference>
<keyword evidence="7" id="KW-0347">Helicase</keyword>
<dbReference type="CDD" id="cd00167">
    <property type="entry name" value="SANT"/>
    <property type="match status" value="2"/>
</dbReference>
<dbReference type="SUPFAM" id="SSF52540">
    <property type="entry name" value="P-loop containing nucleoside triphosphate hydrolases"/>
    <property type="match status" value="1"/>
</dbReference>
<dbReference type="InterPro" id="IPR027417">
    <property type="entry name" value="P-loop_NTPase"/>
</dbReference>
<dbReference type="Gene3D" id="1.10.10.60">
    <property type="entry name" value="Homeodomain-like"/>
    <property type="match status" value="2"/>
</dbReference>
<evidence type="ECO:0000256" key="2">
    <source>
        <dbReference type="ARBA" id="ARBA00005446"/>
    </source>
</evidence>
<keyword evidence="5" id="KW-0863">Zinc-finger</keyword>
<feature type="domain" description="Myb-like" evidence="16">
    <location>
        <begin position="123"/>
        <end position="160"/>
    </location>
</feature>
<dbReference type="InterPro" id="IPR014001">
    <property type="entry name" value="Helicase_ATP-bd"/>
</dbReference>
<evidence type="ECO:0000259" key="20">
    <source>
        <dbReference type="PROSITE" id="PS51294"/>
    </source>
</evidence>
<evidence type="ECO:0000259" key="17">
    <source>
        <dbReference type="PROSITE" id="PS50967"/>
    </source>
</evidence>
<feature type="region of interest" description="Disordered" evidence="15">
    <location>
        <begin position="956"/>
        <end position="1009"/>
    </location>
</feature>
<sequence length="1092" mass="118746">MKSAPAGSRPPPLIIDHPPAKRARVSPLGAARHPRGQLPCVDPLGSASRPAAGVVTPPRGGLAVPAAKTGRWTKREDETLRAVVEADAAGAGARDWGALAARAFGGARSPSQCADRRWQNHLDPHLVKTPWTAAEDFLLVSLQAILGNRWNEISRAFTGRHVYYTGRGDADLRNLVGPPPSTQARATGDWGYPEWYAFHYFDDDALATSMKALDELLRREEGVVGSYEAFQQLGPFAFKVDLWRYAMLYACGGVYVDSKMRLQTKFGPWSDRHFLKLEHRPPDLRFQAHTCVDETAEGMDKRGAPVMWQGFIMATPRVRQLLWAIEYIVENVKRRYYPHEGHLSMLYVTGPGALGRAVTARRICHNNEGRAFYRCGARDGGDCGFFEWDGGGADAVDRTAAGAEVKDFEVENRRTFGHRGFRPGQREVVGAAMAGRDCFVLMPTGGGKSLCYQLPAWCAPGLAVVFSPLVSLIQDQVDGMAEAGVGAASLGSVGGGGGGADALARLRDLPAHGDLKVLYLTPEKFARSAAARRALEALRARGLLSRFVVDEAHCVSSWGHDFRPDYLELRRIRREFPSVPIMALTATADARVVADVSATLALRRDAFSWTASFNRPRLRYEVRAKTSKPKAIEQIAAHVRAHADESGLVYCLSRRDCEVVCEALGKQLGARARVAYYHAELDADERERRQRRWSRGEIKLIVATLAFGMGVNKPDVRYVFHFSMPKSLANYYQESGRAGRDGLGALCVLFFAWKDRAIHQAMITDKTGRRGGAPKSQAAVDAELAALRAMTRFAADRARCRRAIVLEYFGERDFDPAAGCGGLCDNCADGRPVESRDLAEHAARIVRLLDAVGAAADTDRPVATRLSLADAYRGANTAATRKLRVAGRPEFGAGRSLGKDAVDDLVGRLVCENVLAEASVTIGIEGKFAADYVSAGTRADEFRRADAPEFCVSVRTGRRRAAAAPRPAAPPPRPAPPRVARAPRSPHFDLTGGRDGDDGGGDAPSPAHDEAGLRERVVAWRREVANALNNLPFQIINEEHMNVIAAEAPTTTARLGDVLDAFPAAKMRKYGASIVAAVSAFLDGRPAPPLNL</sequence>
<dbReference type="AlphaFoldDB" id="A0A8J2SRI0"/>
<dbReference type="EMBL" id="CAKKNE010000003">
    <property type="protein sequence ID" value="CAH0372797.1"/>
    <property type="molecule type" value="Genomic_DNA"/>
</dbReference>
<dbReference type="InterPro" id="IPR044876">
    <property type="entry name" value="HRDC_dom_sf"/>
</dbReference>
<dbReference type="GO" id="GO:0005634">
    <property type="term" value="C:nucleus"/>
    <property type="evidence" value="ECO:0007669"/>
    <property type="project" value="UniProtKB-SubCell"/>
</dbReference>
<dbReference type="PROSITE" id="PS00690">
    <property type="entry name" value="DEAH_ATP_HELICASE"/>
    <property type="match status" value="1"/>
</dbReference>
<dbReference type="InterPro" id="IPR032284">
    <property type="entry name" value="RecQ_Zn-bd"/>
</dbReference>
<dbReference type="Pfam" id="PF06839">
    <property type="entry name" value="Zn_ribbon_GRF"/>
    <property type="match status" value="1"/>
</dbReference>
<evidence type="ECO:0000256" key="1">
    <source>
        <dbReference type="ARBA" id="ARBA00004123"/>
    </source>
</evidence>
<evidence type="ECO:0000256" key="4">
    <source>
        <dbReference type="ARBA" id="ARBA00022741"/>
    </source>
</evidence>
<evidence type="ECO:0000256" key="10">
    <source>
        <dbReference type="ARBA" id="ARBA00023125"/>
    </source>
</evidence>
<dbReference type="Gene3D" id="3.40.50.300">
    <property type="entry name" value="P-loop containing nucleotide triphosphate hydrolases"/>
    <property type="match status" value="2"/>
</dbReference>
<name>A0A8J2SRI0_9STRA</name>
<feature type="domain" description="HTH myb-type" evidence="20">
    <location>
        <begin position="123"/>
        <end position="160"/>
    </location>
</feature>
<dbReference type="InterPro" id="IPR004589">
    <property type="entry name" value="DNA_helicase_ATP-dep_RecQ"/>
</dbReference>
<reference evidence="21" key="1">
    <citation type="submission" date="2021-11" db="EMBL/GenBank/DDBJ databases">
        <authorList>
            <consortium name="Genoscope - CEA"/>
            <person name="William W."/>
        </authorList>
    </citation>
    <scope>NUCLEOTIDE SEQUENCE</scope>
</reference>
<evidence type="ECO:0000256" key="6">
    <source>
        <dbReference type="ARBA" id="ARBA00022801"/>
    </source>
</evidence>
<comment type="similarity">
    <text evidence="2">Belongs to the helicase family. RecQ subfamily.</text>
</comment>
<comment type="caution">
    <text evidence="21">The sequence shown here is derived from an EMBL/GenBank/DDBJ whole genome shotgun (WGS) entry which is preliminary data.</text>
</comment>
<evidence type="ECO:0000256" key="13">
    <source>
        <dbReference type="ARBA" id="ARBA00034617"/>
    </source>
</evidence>
<evidence type="ECO:0000313" key="22">
    <source>
        <dbReference type="Proteomes" id="UP000789595"/>
    </source>
</evidence>
<dbReference type="Pfam" id="PF13921">
    <property type="entry name" value="Myb_DNA-bind_6"/>
    <property type="match status" value="1"/>
</dbReference>
<dbReference type="Pfam" id="PF00270">
    <property type="entry name" value="DEAD"/>
    <property type="match status" value="1"/>
</dbReference>
<evidence type="ECO:0000256" key="9">
    <source>
        <dbReference type="ARBA" id="ARBA00022840"/>
    </source>
</evidence>
<accession>A0A8J2SRI0</accession>
<dbReference type="PROSITE" id="PS51192">
    <property type="entry name" value="HELICASE_ATP_BIND_1"/>
    <property type="match status" value="1"/>
</dbReference>
<evidence type="ECO:0000313" key="21">
    <source>
        <dbReference type="EMBL" id="CAH0372797.1"/>
    </source>
</evidence>
<dbReference type="InterPro" id="IPR009057">
    <property type="entry name" value="Homeodomain-like_sf"/>
</dbReference>
<dbReference type="Pfam" id="PF00271">
    <property type="entry name" value="Helicase_C"/>
    <property type="match status" value="1"/>
</dbReference>
<dbReference type="CDD" id="cd17920">
    <property type="entry name" value="DEXHc_RecQ"/>
    <property type="match status" value="1"/>
</dbReference>
<dbReference type="InterPro" id="IPR010997">
    <property type="entry name" value="HRDC-like_sf"/>
</dbReference>
<dbReference type="GO" id="GO:0016787">
    <property type="term" value="F:hydrolase activity"/>
    <property type="evidence" value="ECO:0007669"/>
    <property type="project" value="UniProtKB-KW"/>
</dbReference>
<dbReference type="SUPFAM" id="SSF46689">
    <property type="entry name" value="Homeodomain-like"/>
    <property type="match status" value="1"/>
</dbReference>
<dbReference type="PROSITE" id="PS51294">
    <property type="entry name" value="HTH_MYB"/>
    <property type="match status" value="1"/>
</dbReference>
<keyword evidence="12" id="KW-0539">Nucleus</keyword>
<dbReference type="PANTHER" id="PTHR13710">
    <property type="entry name" value="DNA HELICASE RECQ FAMILY MEMBER"/>
    <property type="match status" value="1"/>
</dbReference>
<dbReference type="PROSITE" id="PS50090">
    <property type="entry name" value="MYB_LIKE"/>
    <property type="match status" value="2"/>
</dbReference>
<dbReference type="EC" id="5.6.2.4" evidence="14"/>
<dbReference type="Gene3D" id="3.90.550.20">
    <property type="match status" value="1"/>
</dbReference>
<dbReference type="InterPro" id="IPR001005">
    <property type="entry name" value="SANT/Myb"/>
</dbReference>
<dbReference type="InterPro" id="IPR002464">
    <property type="entry name" value="DNA/RNA_helicase_DEAH_CS"/>
</dbReference>
<evidence type="ECO:0000256" key="5">
    <source>
        <dbReference type="ARBA" id="ARBA00022771"/>
    </source>
</evidence>
<dbReference type="InterPro" id="IPR011545">
    <property type="entry name" value="DEAD/DEAH_box_helicase_dom"/>
</dbReference>
<dbReference type="InterPro" id="IPR017930">
    <property type="entry name" value="Myb_dom"/>
</dbReference>
<dbReference type="Pfam" id="PF04488">
    <property type="entry name" value="Gly_transf_sug"/>
    <property type="match status" value="1"/>
</dbReference>
<dbReference type="GO" id="GO:0043138">
    <property type="term" value="F:3'-5' DNA helicase activity"/>
    <property type="evidence" value="ECO:0007669"/>
    <property type="project" value="UniProtKB-EC"/>
</dbReference>
<evidence type="ECO:0000256" key="11">
    <source>
        <dbReference type="ARBA" id="ARBA00023235"/>
    </source>
</evidence>
<dbReference type="SMART" id="SM00717">
    <property type="entry name" value="SANT"/>
    <property type="match status" value="2"/>
</dbReference>
<dbReference type="GO" id="GO:0003677">
    <property type="term" value="F:DNA binding"/>
    <property type="evidence" value="ECO:0007669"/>
    <property type="project" value="UniProtKB-KW"/>
</dbReference>
<evidence type="ECO:0000256" key="3">
    <source>
        <dbReference type="ARBA" id="ARBA00022723"/>
    </source>
</evidence>
<dbReference type="GO" id="GO:0000724">
    <property type="term" value="P:double-strand break repair via homologous recombination"/>
    <property type="evidence" value="ECO:0007669"/>
    <property type="project" value="TreeGrafter"/>
</dbReference>
<dbReference type="GO" id="GO:0005737">
    <property type="term" value="C:cytoplasm"/>
    <property type="evidence" value="ECO:0007669"/>
    <property type="project" value="TreeGrafter"/>
</dbReference>
<dbReference type="Proteomes" id="UP000789595">
    <property type="component" value="Unassembled WGS sequence"/>
</dbReference>
<feature type="domain" description="Helicase C-terminal" evidence="19">
    <location>
        <begin position="631"/>
        <end position="788"/>
    </location>
</feature>
<dbReference type="InterPro" id="IPR002121">
    <property type="entry name" value="HRDC_dom"/>
</dbReference>
<keyword evidence="22" id="KW-1185">Reference proteome</keyword>
<dbReference type="SMART" id="SM00490">
    <property type="entry name" value="HELICc"/>
    <property type="match status" value="1"/>
</dbReference>
<dbReference type="SUPFAM" id="SSF47819">
    <property type="entry name" value="HRDC-like"/>
    <property type="match status" value="1"/>
</dbReference>
<dbReference type="GO" id="GO:0005694">
    <property type="term" value="C:chromosome"/>
    <property type="evidence" value="ECO:0007669"/>
    <property type="project" value="TreeGrafter"/>
</dbReference>
<feature type="region of interest" description="Disordered" evidence="15">
    <location>
        <begin position="1"/>
        <end position="36"/>
    </location>
</feature>
<feature type="domain" description="HRDC" evidence="17">
    <location>
        <begin position="1007"/>
        <end position="1088"/>
    </location>
</feature>
<evidence type="ECO:0000259" key="18">
    <source>
        <dbReference type="PROSITE" id="PS51192"/>
    </source>
</evidence>
<feature type="compositionally biased region" description="Pro residues" evidence="15">
    <location>
        <begin position="967"/>
        <end position="977"/>
    </location>
</feature>
<keyword evidence="4" id="KW-0547">Nucleotide-binding</keyword>